<name>A0A4D9DAD2_9STRA</name>
<reference evidence="2 3" key="1">
    <citation type="submission" date="2019-01" db="EMBL/GenBank/DDBJ databases">
        <title>Nuclear Genome Assembly of the Microalgal Biofuel strain Nannochloropsis salina CCMP1776.</title>
        <authorList>
            <person name="Hovde B."/>
        </authorList>
    </citation>
    <scope>NUCLEOTIDE SEQUENCE [LARGE SCALE GENOMIC DNA]</scope>
    <source>
        <strain evidence="2 3">CCMP1776</strain>
    </source>
</reference>
<accession>A0A4D9DAD2</accession>
<dbReference type="AlphaFoldDB" id="A0A4D9DAD2"/>
<evidence type="ECO:0000256" key="1">
    <source>
        <dbReference type="SAM" id="MobiDB-lite"/>
    </source>
</evidence>
<dbReference type="Proteomes" id="UP000355283">
    <property type="component" value="Unassembled WGS sequence"/>
</dbReference>
<evidence type="ECO:0000313" key="2">
    <source>
        <dbReference type="EMBL" id="TFJ85499.1"/>
    </source>
</evidence>
<gene>
    <name evidence="2" type="ORF">NSK_003009</name>
</gene>
<feature type="region of interest" description="Disordered" evidence="1">
    <location>
        <begin position="303"/>
        <end position="402"/>
    </location>
</feature>
<feature type="region of interest" description="Disordered" evidence="1">
    <location>
        <begin position="249"/>
        <end position="271"/>
    </location>
</feature>
<keyword evidence="3" id="KW-1185">Reference proteome</keyword>
<evidence type="ECO:0000313" key="3">
    <source>
        <dbReference type="Proteomes" id="UP000355283"/>
    </source>
</evidence>
<organism evidence="2 3">
    <name type="scientific">Nannochloropsis salina CCMP1776</name>
    <dbReference type="NCBI Taxonomy" id="1027361"/>
    <lineage>
        <taxon>Eukaryota</taxon>
        <taxon>Sar</taxon>
        <taxon>Stramenopiles</taxon>
        <taxon>Ochrophyta</taxon>
        <taxon>Eustigmatophyceae</taxon>
        <taxon>Eustigmatales</taxon>
        <taxon>Monodopsidaceae</taxon>
        <taxon>Microchloropsis</taxon>
        <taxon>Microchloropsis salina</taxon>
    </lineage>
</organism>
<feature type="compositionally biased region" description="Basic and acidic residues" evidence="1">
    <location>
        <begin position="255"/>
        <end position="271"/>
    </location>
</feature>
<sequence>MKLSPALAVVGFCFNPINVQGFLLSNLAGRSLKHPVPQKGLYSRIEYDAREPRLDEFGLPLDPADLMEKPRVPLKDRVYHIIDLTNDWVDAVSRGRREEETRRIIQRRRAAAKAMAIKEKVLISLDYVFHPVKAWRTFVADPLEARHQRQLRQQAEKRARLERYLQRYNTVKNRFHDTLDLLESTTRTSVKVAKSVSSAVVGAPGTVTRTVKEVKSQAQGTAEAVAKVSSSVSSVVSKITSVIRKEDGALAGAKGKRDPRSEDEGKADPVKVREIWETKEQTAIRTIWEADELVTPVTPPATAMASTASVSEPQDENEAAISQGAAPSPSTSSPSTPEPVTRLSFRARVEADEKERFGSRRLKISGNVPPTASPTRGASPLPLDTLSSSVTQTFERPKVGPC</sequence>
<feature type="compositionally biased region" description="Polar residues" evidence="1">
    <location>
        <begin position="385"/>
        <end position="394"/>
    </location>
</feature>
<protein>
    <submittedName>
        <fullName evidence="2">Uncharacterized protein</fullName>
    </submittedName>
</protein>
<dbReference type="EMBL" id="SDOX01000011">
    <property type="protein sequence ID" value="TFJ85499.1"/>
    <property type="molecule type" value="Genomic_DNA"/>
</dbReference>
<feature type="compositionally biased region" description="Basic and acidic residues" evidence="1">
    <location>
        <begin position="347"/>
        <end position="358"/>
    </location>
</feature>
<comment type="caution">
    <text evidence="2">The sequence shown here is derived from an EMBL/GenBank/DDBJ whole genome shotgun (WGS) entry which is preliminary data.</text>
</comment>
<feature type="compositionally biased region" description="Low complexity" evidence="1">
    <location>
        <begin position="327"/>
        <end position="339"/>
    </location>
</feature>
<proteinExistence type="predicted"/>